<evidence type="ECO:0000256" key="1">
    <source>
        <dbReference type="SAM" id="Phobius"/>
    </source>
</evidence>
<dbReference type="RefSeq" id="WP_212531404.1">
    <property type="nucleotide sequence ID" value="NZ_JAGSOG010000171.1"/>
</dbReference>
<proteinExistence type="predicted"/>
<name>A0A941ETH5_9ACTN</name>
<keyword evidence="3" id="KW-1185">Reference proteome</keyword>
<gene>
    <name evidence="2" type="ORF">KDL01_26890</name>
</gene>
<evidence type="ECO:0000313" key="2">
    <source>
        <dbReference type="EMBL" id="MBR7836933.1"/>
    </source>
</evidence>
<reference evidence="2" key="1">
    <citation type="submission" date="2021-04" db="EMBL/GenBank/DDBJ databases">
        <title>Genome based classification of Actinospica acidithermotolerans sp. nov., an actinobacterium isolated from an Indonesian hot spring.</title>
        <authorList>
            <person name="Kusuma A.B."/>
            <person name="Putra K.E."/>
            <person name="Nafisah S."/>
            <person name="Loh J."/>
            <person name="Nouioui I."/>
            <person name="Goodfellow M."/>
        </authorList>
    </citation>
    <scope>NUCLEOTIDE SEQUENCE</scope>
    <source>
        <strain evidence="2">CSCA 57</strain>
    </source>
</reference>
<feature type="transmembrane region" description="Helical" evidence="1">
    <location>
        <begin position="12"/>
        <end position="39"/>
    </location>
</feature>
<organism evidence="2 3">
    <name type="scientific">Actinospica durhamensis</name>
    <dbReference type="NCBI Taxonomy" id="1508375"/>
    <lineage>
        <taxon>Bacteria</taxon>
        <taxon>Bacillati</taxon>
        <taxon>Actinomycetota</taxon>
        <taxon>Actinomycetes</taxon>
        <taxon>Catenulisporales</taxon>
        <taxon>Actinospicaceae</taxon>
        <taxon>Actinospica</taxon>
    </lineage>
</organism>
<accession>A0A941ETH5</accession>
<feature type="transmembrane region" description="Helical" evidence="1">
    <location>
        <begin position="89"/>
        <end position="109"/>
    </location>
</feature>
<keyword evidence="1" id="KW-0812">Transmembrane</keyword>
<sequence length="218" mass="22605">MRSKTALPYDAIFAYVYAVFRINLCLMAAGLPLLLAFAFTGSQVAAWPFFVALATLCGPAVTAAFAAFEHVSDEADRVGRVFWSAYWAGFVRSLAVSALAAAAVILLGVDLEVAAGTPARGVIPMLATLIAVVVVVTTALLAAGRRLCAAGVLACAYLCIRRWYLSVANLAVLGVLLAAIVGKPALGLAVLPGPALYVVWANTRHIVAPLTTTDTGLG</sequence>
<protein>
    <submittedName>
        <fullName evidence="2">Uncharacterized protein</fullName>
    </submittedName>
</protein>
<feature type="transmembrane region" description="Helical" evidence="1">
    <location>
        <begin position="163"/>
        <end position="182"/>
    </location>
</feature>
<dbReference type="Proteomes" id="UP000675781">
    <property type="component" value="Unassembled WGS sequence"/>
</dbReference>
<keyword evidence="1" id="KW-1133">Transmembrane helix</keyword>
<evidence type="ECO:0000313" key="3">
    <source>
        <dbReference type="Proteomes" id="UP000675781"/>
    </source>
</evidence>
<feature type="transmembrane region" description="Helical" evidence="1">
    <location>
        <begin position="45"/>
        <end position="68"/>
    </location>
</feature>
<dbReference type="EMBL" id="JAGSOG010000171">
    <property type="protein sequence ID" value="MBR7836933.1"/>
    <property type="molecule type" value="Genomic_DNA"/>
</dbReference>
<feature type="transmembrane region" description="Helical" evidence="1">
    <location>
        <begin position="121"/>
        <end position="142"/>
    </location>
</feature>
<comment type="caution">
    <text evidence="2">The sequence shown here is derived from an EMBL/GenBank/DDBJ whole genome shotgun (WGS) entry which is preliminary data.</text>
</comment>
<dbReference type="AlphaFoldDB" id="A0A941ETH5"/>
<keyword evidence="1" id="KW-0472">Membrane</keyword>